<evidence type="ECO:0000259" key="2">
    <source>
        <dbReference type="PROSITE" id="PS51397"/>
    </source>
</evidence>
<proteinExistence type="predicted"/>
<dbReference type="Proteomes" id="UP000774326">
    <property type="component" value="Unassembled WGS sequence"/>
</dbReference>
<dbReference type="GO" id="GO:0008237">
    <property type="term" value="F:metallopeptidase activity"/>
    <property type="evidence" value="ECO:0007669"/>
    <property type="project" value="TreeGrafter"/>
</dbReference>
<feature type="compositionally biased region" description="Basic and acidic residues" evidence="1">
    <location>
        <begin position="376"/>
        <end position="392"/>
    </location>
</feature>
<feature type="compositionally biased region" description="Basic and acidic residues" evidence="1">
    <location>
        <begin position="328"/>
        <end position="350"/>
    </location>
</feature>
<dbReference type="GO" id="GO:0005634">
    <property type="term" value="C:nucleus"/>
    <property type="evidence" value="ECO:0007669"/>
    <property type="project" value="TreeGrafter"/>
</dbReference>
<dbReference type="Pfam" id="PF08325">
    <property type="entry name" value="WLM"/>
    <property type="match status" value="1"/>
</dbReference>
<gene>
    <name evidence="3" type="ORF">WICPIJ_000224</name>
</gene>
<reference evidence="3" key="2">
    <citation type="submission" date="2021-01" db="EMBL/GenBank/DDBJ databases">
        <authorList>
            <person name="Schikora-Tamarit M.A."/>
        </authorList>
    </citation>
    <scope>NUCLEOTIDE SEQUENCE</scope>
    <source>
        <strain evidence="3">CBS2887</strain>
    </source>
</reference>
<dbReference type="InterPro" id="IPR013536">
    <property type="entry name" value="WLM_dom"/>
</dbReference>
<dbReference type="GO" id="GO:0006281">
    <property type="term" value="P:DNA repair"/>
    <property type="evidence" value="ECO:0007669"/>
    <property type="project" value="TreeGrafter"/>
</dbReference>
<name>A0A9P8QHB1_WICPI</name>
<reference evidence="3" key="1">
    <citation type="journal article" date="2021" name="Open Biol.">
        <title>Shared evolutionary footprints suggest mitochondrial oxidative damage underlies multiple complex I losses in fungi.</title>
        <authorList>
            <person name="Schikora-Tamarit M.A."/>
            <person name="Marcet-Houben M."/>
            <person name="Nosek J."/>
            <person name="Gabaldon T."/>
        </authorList>
    </citation>
    <scope>NUCLEOTIDE SEQUENCE</scope>
    <source>
        <strain evidence="3">CBS2887</strain>
    </source>
</reference>
<dbReference type="InterPro" id="IPR053000">
    <property type="entry name" value="WSS1-like_metalloprotease"/>
</dbReference>
<dbReference type="PROSITE" id="PS51397">
    <property type="entry name" value="WLM"/>
    <property type="match status" value="1"/>
</dbReference>
<dbReference type="OrthoDB" id="49605at2759"/>
<dbReference type="PANTHER" id="PTHR46622">
    <property type="entry name" value="DNA-DEPENDENT METALLOPROTEASE WSS1"/>
    <property type="match status" value="1"/>
</dbReference>
<feature type="region of interest" description="Disordered" evidence="1">
    <location>
        <begin position="300"/>
        <end position="392"/>
    </location>
</feature>
<feature type="compositionally biased region" description="Pro residues" evidence="1">
    <location>
        <begin position="310"/>
        <end position="319"/>
    </location>
</feature>
<dbReference type="AlphaFoldDB" id="A0A9P8QHB1"/>
<organism evidence="3 4">
    <name type="scientific">Wickerhamomyces pijperi</name>
    <name type="common">Yeast</name>
    <name type="synonym">Pichia pijperi</name>
    <dbReference type="NCBI Taxonomy" id="599730"/>
    <lineage>
        <taxon>Eukaryota</taxon>
        <taxon>Fungi</taxon>
        <taxon>Dikarya</taxon>
        <taxon>Ascomycota</taxon>
        <taxon>Saccharomycotina</taxon>
        <taxon>Saccharomycetes</taxon>
        <taxon>Phaffomycetales</taxon>
        <taxon>Wickerhamomycetaceae</taxon>
        <taxon>Wickerhamomyces</taxon>
    </lineage>
</organism>
<evidence type="ECO:0000256" key="1">
    <source>
        <dbReference type="SAM" id="MobiDB-lite"/>
    </source>
</evidence>
<comment type="caution">
    <text evidence="3">The sequence shown here is derived from an EMBL/GenBank/DDBJ whole genome shotgun (WGS) entry which is preliminary data.</text>
</comment>
<dbReference type="PANTHER" id="PTHR46622:SF1">
    <property type="entry name" value="DNA-DEPENDENT METALLOPROTEASE WSS1"/>
    <property type="match status" value="1"/>
</dbReference>
<evidence type="ECO:0000313" key="4">
    <source>
        <dbReference type="Proteomes" id="UP000774326"/>
    </source>
</evidence>
<keyword evidence="4" id="KW-1185">Reference proteome</keyword>
<sequence length="405" mass="46163">MVIQAPPQNPPRSKKPVLPPKCTNIFIGEIGALKSKPRSEYALEMLYEIANLVGPVMREYGFEVGKLVEFYPNDKSLQGLNLNRGEKISLRLRTPYDVNRFLSKFQVLGTMLHELTHNLFGPHDRNFHNKLEELIAKQKQFMDKGTFQLVFEGFGDKLGGVSLGPQHCKEARLKKLDRKFHGGMNRLGGESTDQDIKDLIRAAALNRASGATPSSEACTGHGKKIEELNEDEDDLEILDVRQINGLEPFKVKEERTPLKLKKLTMKQPPAKRIVMTVYDQTDQRKTDNIDKLEALIKARKDQPIIDQAPTPRPPPPPVPVKKKRKARRTESEKVKEAVREQWKEKELRDNGKKRKIQGDGEILEISSDGDDLSFEESFHGNQEKREFSFNDEKGNFEEIIDLTSD</sequence>
<evidence type="ECO:0000313" key="3">
    <source>
        <dbReference type="EMBL" id="KAH3688780.1"/>
    </source>
</evidence>
<dbReference type="EMBL" id="JAEUBG010000154">
    <property type="protein sequence ID" value="KAH3688780.1"/>
    <property type="molecule type" value="Genomic_DNA"/>
</dbReference>
<accession>A0A9P8QHB1</accession>
<feature type="domain" description="WLM" evidence="2">
    <location>
        <begin position="18"/>
        <end position="209"/>
    </location>
</feature>
<protein>
    <recommendedName>
        <fullName evidence="2">WLM domain-containing protein</fullName>
    </recommendedName>
</protein>